<feature type="region of interest" description="Disordered" evidence="1">
    <location>
        <begin position="74"/>
        <end position="127"/>
    </location>
</feature>
<name>A0A8X7T5F9_9BASI</name>
<dbReference type="AlphaFoldDB" id="A0A8X7T5F9"/>
<dbReference type="Proteomes" id="UP000078113">
    <property type="component" value="Unassembled WGS sequence"/>
</dbReference>
<dbReference type="EMBL" id="LWDG02000085">
    <property type="protein sequence ID" value="KAE8269637.1"/>
    <property type="molecule type" value="Genomic_DNA"/>
</dbReference>
<evidence type="ECO:0000256" key="1">
    <source>
        <dbReference type="SAM" id="MobiDB-lite"/>
    </source>
</evidence>
<reference evidence="2" key="1">
    <citation type="submission" date="2016-04" db="EMBL/GenBank/DDBJ databases">
        <authorList>
            <person name="Nguyen H.D."/>
            <person name="Samba Siva P."/>
            <person name="Cullis J."/>
            <person name="Levesque C.A."/>
            <person name="Hambleton S."/>
        </authorList>
    </citation>
    <scope>NUCLEOTIDE SEQUENCE</scope>
    <source>
        <strain evidence="2">DAOMC 236422</strain>
    </source>
</reference>
<keyword evidence="3" id="KW-1185">Reference proteome</keyword>
<accession>A0A8X7T5F9</accession>
<protein>
    <submittedName>
        <fullName evidence="2">Uncharacterized protein</fullName>
    </submittedName>
</protein>
<proteinExistence type="predicted"/>
<evidence type="ECO:0000313" key="3">
    <source>
        <dbReference type="Proteomes" id="UP000078113"/>
    </source>
</evidence>
<feature type="region of interest" description="Disordered" evidence="1">
    <location>
        <begin position="406"/>
        <end position="439"/>
    </location>
</feature>
<feature type="compositionally biased region" description="Polar residues" evidence="1">
    <location>
        <begin position="91"/>
        <end position="107"/>
    </location>
</feature>
<feature type="region of interest" description="Disordered" evidence="1">
    <location>
        <begin position="1"/>
        <end position="21"/>
    </location>
</feature>
<gene>
    <name evidence="2" type="ORF">A4X09_0g2707</name>
</gene>
<reference evidence="2" key="2">
    <citation type="journal article" date="2019" name="IMA Fungus">
        <title>Genome sequencing and comparison of five Tilletia species to identify candidate genes for the detection of regulated species infecting wheat.</title>
        <authorList>
            <person name="Nguyen H.D.T."/>
            <person name="Sultana T."/>
            <person name="Kesanakurti P."/>
            <person name="Hambleton S."/>
        </authorList>
    </citation>
    <scope>NUCLEOTIDE SEQUENCE</scope>
    <source>
        <strain evidence="2">DAOMC 236422</strain>
    </source>
</reference>
<evidence type="ECO:0000313" key="2">
    <source>
        <dbReference type="EMBL" id="KAE8269637.1"/>
    </source>
</evidence>
<sequence>MITYPNAQEPEHTPIPLSPMHSLPTAIIPSQTRRLSFDFCIGISISNPNAHPRFRSASFLHATTDHSSFAQGGAVRNAQDREETMPDNFRRSSSSHTLPRTSEWTHTSRSRDGIRMPKRQSRPTPTLTMHQHNTGTTHFIHIHIHNTGHIPKCQGTGTHTVPLSPLSLAQRPYPSWTYLLSLGFCISNFELPPTDKWTHTVWLGVQTFKTHTHAISLGFGLDRRLVSIYLFQSDSHRSPSLPTPMLSFFSQTATGTSPALHSHGSTPYARHPGHSRKLAAAHHYSSTRSLCFRHKQVHTMKQCFAATCETSRCHTTRSFHDLRCQLFRISALVTNSTTPSLSFSFRSYSAVETLDKLILATRTQGQHIHRLHAHLTPCMHIASHPTDHPPVPPTNDQLHSVALEIPERSRRSESRDRPHATSATTPSAGMPPSASSPESGQGFLWFEFEQIDQYSGCPGKTTYQVYLPTNA</sequence>
<comment type="caution">
    <text evidence="2">The sequence shown here is derived from an EMBL/GenBank/DDBJ whole genome shotgun (WGS) entry which is preliminary data.</text>
</comment>
<feature type="compositionally biased region" description="Basic and acidic residues" evidence="1">
    <location>
        <begin position="78"/>
        <end position="90"/>
    </location>
</feature>
<feature type="compositionally biased region" description="Low complexity" evidence="1">
    <location>
        <begin position="420"/>
        <end position="439"/>
    </location>
</feature>
<feature type="compositionally biased region" description="Basic and acidic residues" evidence="1">
    <location>
        <begin position="406"/>
        <end position="419"/>
    </location>
</feature>
<organism evidence="2 3">
    <name type="scientific">Tilletia walkeri</name>
    <dbReference type="NCBI Taxonomy" id="117179"/>
    <lineage>
        <taxon>Eukaryota</taxon>
        <taxon>Fungi</taxon>
        <taxon>Dikarya</taxon>
        <taxon>Basidiomycota</taxon>
        <taxon>Ustilaginomycotina</taxon>
        <taxon>Exobasidiomycetes</taxon>
        <taxon>Tilletiales</taxon>
        <taxon>Tilletiaceae</taxon>
        <taxon>Tilletia</taxon>
    </lineage>
</organism>